<name>A0A1I6HQZ2_9EURY</name>
<evidence type="ECO:0000313" key="1">
    <source>
        <dbReference type="EMBL" id="SFR56690.1"/>
    </source>
</evidence>
<dbReference type="RefSeq" id="WP_089807779.1">
    <property type="nucleotide sequence ID" value="NZ_FOYT01000002.1"/>
</dbReference>
<reference evidence="2" key="1">
    <citation type="submission" date="2016-10" db="EMBL/GenBank/DDBJ databases">
        <authorList>
            <person name="Varghese N."/>
            <person name="Submissions S."/>
        </authorList>
    </citation>
    <scope>NUCLEOTIDE SEQUENCE [LARGE SCALE GENOMIC DNA]</scope>
    <source>
        <strain evidence="2">CGMCC 1.7736</strain>
    </source>
</reference>
<protein>
    <submittedName>
        <fullName evidence="1">Uncharacterized protein</fullName>
    </submittedName>
</protein>
<proteinExistence type="predicted"/>
<keyword evidence="2" id="KW-1185">Reference proteome</keyword>
<dbReference type="OrthoDB" id="282610at2157"/>
<gene>
    <name evidence="1" type="ORF">SAMN04487947_2330</name>
</gene>
<dbReference type="EMBL" id="FOYT01000002">
    <property type="protein sequence ID" value="SFR56690.1"/>
    <property type="molecule type" value="Genomic_DNA"/>
</dbReference>
<organism evidence="1 2">
    <name type="scientific">Halogeometricum rufum</name>
    <dbReference type="NCBI Taxonomy" id="553469"/>
    <lineage>
        <taxon>Archaea</taxon>
        <taxon>Methanobacteriati</taxon>
        <taxon>Methanobacteriota</taxon>
        <taxon>Stenosarchaea group</taxon>
        <taxon>Halobacteria</taxon>
        <taxon>Halobacteriales</taxon>
        <taxon>Haloferacaceae</taxon>
        <taxon>Halogeometricum</taxon>
    </lineage>
</organism>
<accession>A0A1I6HQZ2</accession>
<dbReference type="STRING" id="553469.SAMN04487947_2330"/>
<dbReference type="AlphaFoldDB" id="A0A1I6HQZ2"/>
<sequence length="209" mass="22116">MTELDSRLRLAVALVLVVATVAAPVLGVLLVADVSAAGFQTQVSGTTTASSTTVGNASVPAPSAVTVVVRAPESVRPRLERQVREAFAAEGLDVTVAAEIPDGDAPVVVVVVDEWDGRWNPVTPSATVEWRAVYDANGHERHVEAALADDVVVFDSRDGPDLVASGDYRLEDSATGVVSRPAYRRHLADAVAAETAQRVVAEIRRERTR</sequence>
<evidence type="ECO:0000313" key="2">
    <source>
        <dbReference type="Proteomes" id="UP000198531"/>
    </source>
</evidence>
<dbReference type="Proteomes" id="UP000198531">
    <property type="component" value="Unassembled WGS sequence"/>
</dbReference>